<dbReference type="Proteomes" id="UP000620124">
    <property type="component" value="Unassembled WGS sequence"/>
</dbReference>
<proteinExistence type="predicted"/>
<dbReference type="AlphaFoldDB" id="A0A8H7CPV2"/>
<keyword evidence="3" id="KW-1185">Reference proteome</keyword>
<comment type="caution">
    <text evidence="2">The sequence shown here is derived from an EMBL/GenBank/DDBJ whole genome shotgun (WGS) entry which is preliminary data.</text>
</comment>
<dbReference type="UniPathway" id="UPA00378"/>
<accession>A0A8H7CPV2</accession>
<dbReference type="OrthoDB" id="2113294at2759"/>
<dbReference type="InterPro" id="IPR026116">
    <property type="entry name" value="GT18_cat"/>
</dbReference>
<reference evidence="2" key="1">
    <citation type="submission" date="2020-05" db="EMBL/GenBank/DDBJ databases">
        <title>Mycena genomes resolve the evolution of fungal bioluminescence.</title>
        <authorList>
            <person name="Tsai I.J."/>
        </authorList>
    </citation>
    <scope>NUCLEOTIDE SEQUENCE</scope>
    <source>
        <strain evidence="2">CCC161011</strain>
    </source>
</reference>
<name>A0A8H7CPV2_9AGAR</name>
<evidence type="ECO:0000259" key="1">
    <source>
        <dbReference type="Pfam" id="PF15024"/>
    </source>
</evidence>
<feature type="domain" description="Glycosyltransferase family 18 catalytic" evidence="1">
    <location>
        <begin position="176"/>
        <end position="376"/>
    </location>
</feature>
<evidence type="ECO:0000313" key="3">
    <source>
        <dbReference type="Proteomes" id="UP000620124"/>
    </source>
</evidence>
<organism evidence="2 3">
    <name type="scientific">Mycena venus</name>
    <dbReference type="NCBI Taxonomy" id="2733690"/>
    <lineage>
        <taxon>Eukaryota</taxon>
        <taxon>Fungi</taxon>
        <taxon>Dikarya</taxon>
        <taxon>Basidiomycota</taxon>
        <taxon>Agaricomycotina</taxon>
        <taxon>Agaricomycetes</taxon>
        <taxon>Agaricomycetidae</taxon>
        <taxon>Agaricales</taxon>
        <taxon>Marasmiineae</taxon>
        <taxon>Mycenaceae</taxon>
        <taxon>Mycena</taxon>
    </lineage>
</organism>
<dbReference type="Pfam" id="PF15024">
    <property type="entry name" value="Glyco_transf_18"/>
    <property type="match status" value="1"/>
</dbReference>
<evidence type="ECO:0000313" key="2">
    <source>
        <dbReference type="EMBL" id="KAF7343153.1"/>
    </source>
</evidence>
<dbReference type="GO" id="GO:0030144">
    <property type="term" value="F:alpha-1,6-mannosylglycoprotein 6-beta-N-acetylglucosaminyltransferase activity"/>
    <property type="evidence" value="ECO:0007669"/>
    <property type="project" value="InterPro"/>
</dbReference>
<gene>
    <name evidence="2" type="ORF">MVEN_01746000</name>
</gene>
<protein>
    <recommendedName>
        <fullName evidence="1">Glycosyltransferase family 18 catalytic domain-containing protein</fullName>
    </recommendedName>
</protein>
<sequence length="401" mass="44612">MTISQSADLTSSSPLADLLFASDLADDDHSWIAENDRTIASIFECVEQGNCSQNQTKVVILNASPFRGVLRGSTGGEAIWANSTVLAMRRLGYSFLYSSNRERMSQLYYMFGPLVSAILVDVPDANACFHDQDCVLMEHHPHGIPAWKIFSFHFWSGPDNPLGAKWTLSPERYRPSGRNTYLGYSIEPQCARQAFIPHELRPQQAYVLAKDARYFNGSGFAYAPDFFDAASSAAGVRFLAGVHDRLLPDFFPSSITNVGFKPQPEFYEKLAESRVLVGVGSPAISPTPYDALCLGVPFINPIMSWDANNPSNRTRWSSQHDTLKELDPPYVYNVFKNDKEGFVNAVVEATSHPIESLVLEDMRMSAVEERVAGILETDWKAEAAKLLAERKASKSGETFWL</sequence>
<dbReference type="EMBL" id="JACAZI010000016">
    <property type="protein sequence ID" value="KAF7343153.1"/>
    <property type="molecule type" value="Genomic_DNA"/>
</dbReference>